<gene>
    <name evidence="1" type="ORF">QAD02_014715</name>
</gene>
<evidence type="ECO:0000313" key="1">
    <source>
        <dbReference type="EMBL" id="KAJ8678928.1"/>
    </source>
</evidence>
<dbReference type="EMBL" id="CM056742">
    <property type="protein sequence ID" value="KAJ8678928.1"/>
    <property type="molecule type" value="Genomic_DNA"/>
</dbReference>
<accession>A0ACC2P760</accession>
<evidence type="ECO:0000313" key="2">
    <source>
        <dbReference type="Proteomes" id="UP001239111"/>
    </source>
</evidence>
<dbReference type="Proteomes" id="UP001239111">
    <property type="component" value="Chromosome 2"/>
</dbReference>
<comment type="caution">
    <text evidence="1">The sequence shown here is derived from an EMBL/GenBank/DDBJ whole genome shotgun (WGS) entry which is preliminary data.</text>
</comment>
<proteinExistence type="predicted"/>
<name>A0ACC2P760_9HYME</name>
<sequence>MAMDGNRSATGESRTGEFYGILAATSGISRDKMVGTNSKKVELKDSILGNIEEYIDANIENVVKSEMANLDIDSKIQSVVRLEIGNLNIEAKIQDAVKRELSKMKNYDVQHDESGRKSESSAGSSESSASSSEPNSERVPFQSREANGRAESKKQLSQKESCTTRNQSSQECLTVPNMDYAPDEEVDLFETNNGGKEPMSQCSQDSQNIPTQPVSSNNAVKDNYSQQSQSDSQKSDSHDSDYAPSEISQNESPIVLVKEKKSSPRKHWKKTCENLLTKLMNHKDSKPFRQRVDEIEDPNYAKEITVPMDLATIGEELESGNYKNIKSFFKDVDLIFSNSRQYNPIEKSRIYKQTTRLMKMYESEKEDILASGKSQTPKKASPAKKTPLKNRARRRILSSDGENDDDNVEPRAKKLKTGSRTKCAGPSNLESDDTDYSADESDQQSNYCAPGRRTRSSTLRERTENRRYGSNIYYDSENEDNEEDDEDKSSSTSSNEESDGEDSGTVSIMSDEDSNESGVVPPPIVTLTTSQQLDSIEFDDRVSIVARVLSADDKPLNIPSKDRMRFYKLYKFILTNDDGKHVQCQAWEELGEKICGDKLKRNQIVTLKNVKAVLPHRPWYNNGNMDYVIEYKLYSQLIKEPKETIVQRN</sequence>
<protein>
    <submittedName>
        <fullName evidence="1">Uncharacterized protein</fullName>
    </submittedName>
</protein>
<keyword evidence="2" id="KW-1185">Reference proteome</keyword>
<reference evidence="1" key="1">
    <citation type="submission" date="2023-04" db="EMBL/GenBank/DDBJ databases">
        <title>A chromosome-level genome assembly of the parasitoid wasp Eretmocerus hayati.</title>
        <authorList>
            <person name="Zhong Y."/>
            <person name="Liu S."/>
            <person name="Liu Y."/>
        </authorList>
    </citation>
    <scope>NUCLEOTIDE SEQUENCE</scope>
    <source>
        <strain evidence="1">ZJU_SS_LIU_2023</strain>
    </source>
</reference>
<organism evidence="1 2">
    <name type="scientific">Eretmocerus hayati</name>
    <dbReference type="NCBI Taxonomy" id="131215"/>
    <lineage>
        <taxon>Eukaryota</taxon>
        <taxon>Metazoa</taxon>
        <taxon>Ecdysozoa</taxon>
        <taxon>Arthropoda</taxon>
        <taxon>Hexapoda</taxon>
        <taxon>Insecta</taxon>
        <taxon>Pterygota</taxon>
        <taxon>Neoptera</taxon>
        <taxon>Endopterygota</taxon>
        <taxon>Hymenoptera</taxon>
        <taxon>Apocrita</taxon>
        <taxon>Proctotrupomorpha</taxon>
        <taxon>Chalcidoidea</taxon>
        <taxon>Aphelinidae</taxon>
        <taxon>Aphelininae</taxon>
        <taxon>Eretmocerus</taxon>
    </lineage>
</organism>